<feature type="active site" description="Tele-phosphohistidine intermediate" evidence="1">
    <location>
        <position position="10"/>
    </location>
</feature>
<keyword evidence="3" id="KW-0378">Hydrolase</keyword>
<dbReference type="InterPro" id="IPR013078">
    <property type="entry name" value="His_Pase_superF_clade-1"/>
</dbReference>
<feature type="binding site" evidence="2">
    <location>
        <position position="62"/>
    </location>
    <ligand>
        <name>substrate</name>
    </ligand>
</feature>
<dbReference type="SMART" id="SM00855">
    <property type="entry name" value="PGAM"/>
    <property type="match status" value="1"/>
</dbReference>
<dbReference type="EC" id="3.1.3.-" evidence="3"/>
<dbReference type="Pfam" id="PF00300">
    <property type="entry name" value="His_Phos_1"/>
    <property type="match status" value="1"/>
</dbReference>
<dbReference type="InterPro" id="IPR029033">
    <property type="entry name" value="His_PPase_superfam"/>
</dbReference>
<dbReference type="PANTHER" id="PTHR48100:SF1">
    <property type="entry name" value="HISTIDINE PHOSPHATASE FAMILY PROTEIN-RELATED"/>
    <property type="match status" value="1"/>
</dbReference>
<evidence type="ECO:0000313" key="3">
    <source>
        <dbReference type="EMBL" id="QEE17301.1"/>
    </source>
</evidence>
<reference evidence="3 4" key="2">
    <citation type="journal article" date="2024" name="Int. J. Syst. Evol. Microbiol.">
        <title>Promethearchaeum syntrophicum gen. nov., sp. nov., an anaerobic, obligately syntrophic archaeon, the first isolate of the lineage 'Asgard' archaea, and proposal of the new archaeal phylum Promethearchaeota phyl. nov. and kingdom Promethearchaeati regn. nov.</title>
        <authorList>
            <person name="Imachi H."/>
            <person name="Nobu M.K."/>
            <person name="Kato S."/>
            <person name="Takaki Y."/>
            <person name="Miyazaki M."/>
            <person name="Miyata M."/>
            <person name="Ogawara M."/>
            <person name="Saito Y."/>
            <person name="Sakai S."/>
            <person name="Tahara Y.O."/>
            <person name="Takano Y."/>
            <person name="Tasumi E."/>
            <person name="Uematsu K."/>
            <person name="Yoshimura T."/>
            <person name="Itoh T."/>
            <person name="Ohkuma M."/>
            <person name="Takai K."/>
        </authorList>
    </citation>
    <scope>NUCLEOTIDE SEQUENCE [LARGE SCALE GENOMIC DNA]</scope>
    <source>
        <strain evidence="3 4">MK-D1</strain>
    </source>
</reference>
<accession>A0A5B9DE76</accession>
<sequence>MLSEIILVRHGEADHMIKNLTGGWSNVHLTPKGRIQAQKTAKFLYSTLAADFITLYSSDLARALETSNIINSDLDKTLKIIKELRELSNGDAKNLTQKEAKEIYISPTEPLLDWIPYPNGESWRMLYNRISQFMEEVNLKDEARIIIVSHGNAICAIIHWWLKLDFEKINHISYDIDPCSVSRLRINNWGDKTISYLNQTLHLRNSY</sequence>
<keyword evidence="4" id="KW-1185">Reference proteome</keyword>
<reference evidence="3 4" key="1">
    <citation type="journal article" date="2020" name="Nature">
        <title>Isolation of an archaeon at the prokaryote-eukaryote interface.</title>
        <authorList>
            <person name="Imachi H."/>
            <person name="Nobu M.K."/>
            <person name="Nakahara N."/>
            <person name="Morono Y."/>
            <person name="Ogawara M."/>
            <person name="Takaki Y."/>
            <person name="Takano Y."/>
            <person name="Uematsu K."/>
            <person name="Ikuta T."/>
            <person name="Ito M."/>
            <person name="Matsui Y."/>
            <person name="Miyazaki M."/>
            <person name="Murata K."/>
            <person name="Saito Y."/>
            <person name="Sakai S."/>
            <person name="Song C."/>
            <person name="Tasumi E."/>
            <person name="Yamanaka Y."/>
            <person name="Yamaguchi T."/>
            <person name="Kamagata Y."/>
            <person name="Tamaki H."/>
            <person name="Takai K."/>
        </authorList>
    </citation>
    <scope>NUCLEOTIDE SEQUENCE [LARGE SCALE GENOMIC DNA]</scope>
    <source>
        <strain evidence="3 4">MK-D1</strain>
    </source>
</reference>
<dbReference type="CDD" id="cd07067">
    <property type="entry name" value="HP_PGM_like"/>
    <property type="match status" value="1"/>
</dbReference>
<proteinExistence type="predicted"/>
<dbReference type="InterPro" id="IPR050275">
    <property type="entry name" value="PGM_Phosphatase"/>
</dbReference>
<feature type="active site" description="Proton donor/acceptor" evidence="1">
    <location>
        <position position="86"/>
    </location>
</feature>
<evidence type="ECO:0000256" key="2">
    <source>
        <dbReference type="PIRSR" id="PIRSR613078-2"/>
    </source>
</evidence>
<dbReference type="SUPFAM" id="SSF53254">
    <property type="entry name" value="Phosphoglycerate mutase-like"/>
    <property type="match status" value="1"/>
</dbReference>
<protein>
    <submittedName>
        <fullName evidence="3">Histidine phosphatase family protein</fullName>
        <ecNumber evidence="3">3.1.3.-</ecNumber>
    </submittedName>
</protein>
<evidence type="ECO:0000313" key="4">
    <source>
        <dbReference type="Proteomes" id="UP000321408"/>
    </source>
</evidence>
<dbReference type="RefSeq" id="WP_147664197.1">
    <property type="nucleotide sequence ID" value="NZ_CP042905.2"/>
</dbReference>
<dbReference type="EMBL" id="CP042905">
    <property type="protein sequence ID" value="QEE17301.1"/>
    <property type="molecule type" value="Genomic_DNA"/>
</dbReference>
<dbReference type="PIRSF" id="PIRSF000709">
    <property type="entry name" value="6PFK_2-Ptase"/>
    <property type="match status" value="1"/>
</dbReference>
<dbReference type="PANTHER" id="PTHR48100">
    <property type="entry name" value="BROAD-SPECIFICITY PHOSPHATASE YOR283W-RELATED"/>
    <property type="match status" value="1"/>
</dbReference>
<dbReference type="GeneID" id="41331103"/>
<gene>
    <name evidence="3" type="ORF">DSAG12_03133</name>
</gene>
<organism evidence="3 4">
    <name type="scientific">Promethearchaeum syntrophicum</name>
    <dbReference type="NCBI Taxonomy" id="2594042"/>
    <lineage>
        <taxon>Archaea</taxon>
        <taxon>Promethearchaeati</taxon>
        <taxon>Promethearchaeota</taxon>
        <taxon>Promethearchaeia</taxon>
        <taxon>Promethearchaeales</taxon>
        <taxon>Promethearchaeaceae</taxon>
        <taxon>Promethearchaeum</taxon>
    </lineage>
</organism>
<dbReference type="GO" id="GO:0005737">
    <property type="term" value="C:cytoplasm"/>
    <property type="evidence" value="ECO:0007669"/>
    <property type="project" value="TreeGrafter"/>
</dbReference>
<name>A0A5B9DE76_9ARCH</name>
<evidence type="ECO:0000256" key="1">
    <source>
        <dbReference type="PIRSR" id="PIRSR613078-1"/>
    </source>
</evidence>
<dbReference type="Gene3D" id="3.40.50.1240">
    <property type="entry name" value="Phosphoglycerate mutase-like"/>
    <property type="match status" value="1"/>
</dbReference>
<dbReference type="AlphaFoldDB" id="A0A5B9DE76"/>
<dbReference type="GO" id="GO:0016791">
    <property type="term" value="F:phosphatase activity"/>
    <property type="evidence" value="ECO:0007669"/>
    <property type="project" value="TreeGrafter"/>
</dbReference>
<dbReference type="OrthoDB" id="304253at2157"/>
<dbReference type="KEGG" id="psyt:DSAG12_03133"/>
<dbReference type="Proteomes" id="UP000321408">
    <property type="component" value="Chromosome"/>
</dbReference>